<evidence type="ECO:0000313" key="2">
    <source>
        <dbReference type="EMBL" id="KAF2794690.1"/>
    </source>
</evidence>
<keyword evidence="3" id="KW-1185">Reference proteome</keyword>
<evidence type="ECO:0000313" key="3">
    <source>
        <dbReference type="Proteomes" id="UP000799757"/>
    </source>
</evidence>
<dbReference type="EMBL" id="MU001882">
    <property type="protein sequence ID" value="KAF2794690.1"/>
    <property type="molecule type" value="Genomic_DNA"/>
</dbReference>
<feature type="non-terminal residue" evidence="2">
    <location>
        <position position="207"/>
    </location>
</feature>
<gene>
    <name evidence="2" type="ORF">K505DRAFT_201982</name>
</gene>
<feature type="signal peptide" evidence="1">
    <location>
        <begin position="1"/>
        <end position="17"/>
    </location>
</feature>
<dbReference type="OrthoDB" id="5409186at2759"/>
<organism evidence="2 3">
    <name type="scientific">Melanomma pulvis-pyrius CBS 109.77</name>
    <dbReference type="NCBI Taxonomy" id="1314802"/>
    <lineage>
        <taxon>Eukaryota</taxon>
        <taxon>Fungi</taxon>
        <taxon>Dikarya</taxon>
        <taxon>Ascomycota</taxon>
        <taxon>Pezizomycotina</taxon>
        <taxon>Dothideomycetes</taxon>
        <taxon>Pleosporomycetidae</taxon>
        <taxon>Pleosporales</taxon>
        <taxon>Melanommataceae</taxon>
        <taxon>Melanomma</taxon>
    </lineage>
</organism>
<accession>A0A6A6XDN6</accession>
<sequence>MYTHILALAFLTASALGADFYTPVHDFGAMLKRGDALLKRQGYYPTTHLCGKGSTCAEACGPTQIQCPSDYGLYCYDPAVGDHCCTDGTGNSCSKGYYCTTDGAANTYCCPDGMDTGSCAAAYSLTVSLIRESSTAVVPTSVGSTAVPAFTPVTTTPIHVSFPTASGTVYPGGNASYTTSAPPPEFTGAATRVGGGVLAVLVGAAGL</sequence>
<proteinExistence type="predicted"/>
<reference evidence="2" key="1">
    <citation type="journal article" date="2020" name="Stud. Mycol.">
        <title>101 Dothideomycetes genomes: a test case for predicting lifestyles and emergence of pathogens.</title>
        <authorList>
            <person name="Haridas S."/>
            <person name="Albert R."/>
            <person name="Binder M."/>
            <person name="Bloem J."/>
            <person name="Labutti K."/>
            <person name="Salamov A."/>
            <person name="Andreopoulos B."/>
            <person name="Baker S."/>
            <person name="Barry K."/>
            <person name="Bills G."/>
            <person name="Bluhm B."/>
            <person name="Cannon C."/>
            <person name="Castanera R."/>
            <person name="Culley D."/>
            <person name="Daum C."/>
            <person name="Ezra D."/>
            <person name="Gonzalez J."/>
            <person name="Henrissat B."/>
            <person name="Kuo A."/>
            <person name="Liang C."/>
            <person name="Lipzen A."/>
            <person name="Lutzoni F."/>
            <person name="Magnuson J."/>
            <person name="Mondo S."/>
            <person name="Nolan M."/>
            <person name="Ohm R."/>
            <person name="Pangilinan J."/>
            <person name="Park H.-J."/>
            <person name="Ramirez L."/>
            <person name="Alfaro M."/>
            <person name="Sun H."/>
            <person name="Tritt A."/>
            <person name="Yoshinaga Y."/>
            <person name="Zwiers L.-H."/>
            <person name="Turgeon B."/>
            <person name="Goodwin S."/>
            <person name="Spatafora J."/>
            <person name="Crous P."/>
            <person name="Grigoriev I."/>
        </authorList>
    </citation>
    <scope>NUCLEOTIDE SEQUENCE</scope>
    <source>
        <strain evidence="2">CBS 109.77</strain>
    </source>
</reference>
<protein>
    <submittedName>
        <fullName evidence="2">Uncharacterized protein</fullName>
    </submittedName>
</protein>
<dbReference type="Proteomes" id="UP000799757">
    <property type="component" value="Unassembled WGS sequence"/>
</dbReference>
<feature type="chain" id="PRO_5025547571" evidence="1">
    <location>
        <begin position="18"/>
        <end position="207"/>
    </location>
</feature>
<keyword evidence="1" id="KW-0732">Signal</keyword>
<name>A0A6A6XDN6_9PLEO</name>
<dbReference type="AlphaFoldDB" id="A0A6A6XDN6"/>
<evidence type="ECO:0000256" key="1">
    <source>
        <dbReference type="SAM" id="SignalP"/>
    </source>
</evidence>